<keyword evidence="4" id="KW-1185">Reference proteome</keyword>
<dbReference type="Pfam" id="PF20434">
    <property type="entry name" value="BD-FAE"/>
    <property type="match status" value="1"/>
</dbReference>
<dbReference type="RefSeq" id="WP_263995790.1">
    <property type="nucleotide sequence ID" value="NZ_JACKVK010000008.1"/>
</dbReference>
<keyword evidence="1" id="KW-0378">Hydrolase</keyword>
<reference evidence="3" key="2">
    <citation type="journal article" date="2022" name="BMC Genomics">
        <title>Comparative genome analysis of mycobacteria focusing on tRNA and non-coding RNA.</title>
        <authorList>
            <person name="Behra P.R.K."/>
            <person name="Pettersson B.M.F."/>
            <person name="Ramesh M."/>
            <person name="Das S."/>
            <person name="Dasgupta S."/>
            <person name="Kirsebom L.A."/>
        </authorList>
    </citation>
    <scope>NUCLEOTIDE SEQUENCE</scope>
    <source>
        <strain evidence="3">DSM 44838</strain>
    </source>
</reference>
<evidence type="ECO:0000259" key="2">
    <source>
        <dbReference type="Pfam" id="PF20434"/>
    </source>
</evidence>
<reference evidence="3" key="1">
    <citation type="submission" date="2020-07" db="EMBL/GenBank/DDBJ databases">
        <authorList>
            <person name="Pettersson B.M.F."/>
            <person name="Behra P.R.K."/>
            <person name="Ramesh M."/>
            <person name="Das S."/>
            <person name="Dasgupta S."/>
            <person name="Kirsebom L.A."/>
        </authorList>
    </citation>
    <scope>NUCLEOTIDE SEQUENCE</scope>
    <source>
        <strain evidence="3">DSM 44838</strain>
    </source>
</reference>
<protein>
    <submittedName>
        <fullName evidence="3">Prolyl oligopeptidase family serine peptidase</fullName>
    </submittedName>
</protein>
<dbReference type="InterPro" id="IPR006311">
    <property type="entry name" value="TAT_signal"/>
</dbReference>
<dbReference type="AlphaFoldDB" id="A0A9X2Z0Z5"/>
<dbReference type="PROSITE" id="PS51257">
    <property type="entry name" value="PROKAR_LIPOPROTEIN"/>
    <property type="match status" value="1"/>
</dbReference>
<dbReference type="Gene3D" id="3.40.50.1820">
    <property type="entry name" value="alpha/beta hydrolase"/>
    <property type="match status" value="1"/>
</dbReference>
<proteinExistence type="predicted"/>
<sequence length="275" mass="27901">MTPLSRRRAIAMMGGVTAVVAGCAPRAHGDDDGPMRFDYGPHPSQYAELSRPVGSTSAPVVVVVHGGYWRSSYGAELGRPLAADLVGRGLAALNVEYRRVGDGGGWPQTGQDVAAAVDALAERTTGLDLTRVVGLGHSAGGQLAGWLAARRGGAVVLTGAMLQAGVLDLVRGSAEALGGGAVDDFLGGSPASAPQAYATASPVALVPLGVPTVCVHGTADTLVPINQSERFVAAASAAGDASTLHTFDGDHFDPITVGTRAWDLCVDGLRVLTRS</sequence>
<dbReference type="PROSITE" id="PS51318">
    <property type="entry name" value="TAT"/>
    <property type="match status" value="1"/>
</dbReference>
<dbReference type="GO" id="GO:0016787">
    <property type="term" value="F:hydrolase activity"/>
    <property type="evidence" value="ECO:0007669"/>
    <property type="project" value="UniProtKB-KW"/>
</dbReference>
<dbReference type="InterPro" id="IPR050300">
    <property type="entry name" value="GDXG_lipolytic_enzyme"/>
</dbReference>
<dbReference type="Proteomes" id="UP001141629">
    <property type="component" value="Unassembled WGS sequence"/>
</dbReference>
<dbReference type="PANTHER" id="PTHR48081">
    <property type="entry name" value="AB HYDROLASE SUPERFAMILY PROTEIN C4A8.06C"/>
    <property type="match status" value="1"/>
</dbReference>
<accession>A0A9X2Z0Z5</accession>
<evidence type="ECO:0000313" key="3">
    <source>
        <dbReference type="EMBL" id="MCV7421006.1"/>
    </source>
</evidence>
<evidence type="ECO:0000313" key="4">
    <source>
        <dbReference type="Proteomes" id="UP001141629"/>
    </source>
</evidence>
<dbReference type="PANTHER" id="PTHR48081:SF13">
    <property type="entry name" value="ALPHA_BETA HYDROLASE"/>
    <property type="match status" value="1"/>
</dbReference>
<dbReference type="InterPro" id="IPR029058">
    <property type="entry name" value="AB_hydrolase_fold"/>
</dbReference>
<dbReference type="EMBL" id="JACKVK010000008">
    <property type="protein sequence ID" value="MCV7421006.1"/>
    <property type="molecule type" value="Genomic_DNA"/>
</dbReference>
<organism evidence="3 4">
    <name type="scientific">Mycobacterium yunnanensis</name>
    <dbReference type="NCBI Taxonomy" id="368477"/>
    <lineage>
        <taxon>Bacteria</taxon>
        <taxon>Bacillati</taxon>
        <taxon>Actinomycetota</taxon>
        <taxon>Actinomycetes</taxon>
        <taxon>Mycobacteriales</taxon>
        <taxon>Mycobacteriaceae</taxon>
        <taxon>Mycobacterium</taxon>
    </lineage>
</organism>
<dbReference type="InterPro" id="IPR049492">
    <property type="entry name" value="BD-FAE-like_dom"/>
</dbReference>
<name>A0A9X2Z0Z5_9MYCO</name>
<gene>
    <name evidence="3" type="ORF">H7K45_10695</name>
</gene>
<feature type="domain" description="BD-FAE-like" evidence="2">
    <location>
        <begin position="54"/>
        <end position="232"/>
    </location>
</feature>
<dbReference type="SUPFAM" id="SSF53474">
    <property type="entry name" value="alpha/beta-Hydrolases"/>
    <property type="match status" value="1"/>
</dbReference>
<evidence type="ECO:0000256" key="1">
    <source>
        <dbReference type="ARBA" id="ARBA00022801"/>
    </source>
</evidence>
<comment type="caution">
    <text evidence="3">The sequence shown here is derived from an EMBL/GenBank/DDBJ whole genome shotgun (WGS) entry which is preliminary data.</text>
</comment>